<organism evidence="2 3">
    <name type="scientific">Pristionchus fissidentatus</name>
    <dbReference type="NCBI Taxonomy" id="1538716"/>
    <lineage>
        <taxon>Eukaryota</taxon>
        <taxon>Metazoa</taxon>
        <taxon>Ecdysozoa</taxon>
        <taxon>Nematoda</taxon>
        <taxon>Chromadorea</taxon>
        <taxon>Rhabditida</taxon>
        <taxon>Rhabditina</taxon>
        <taxon>Diplogasteromorpha</taxon>
        <taxon>Diplogasteroidea</taxon>
        <taxon>Neodiplogasteridae</taxon>
        <taxon>Pristionchus</taxon>
    </lineage>
</organism>
<keyword evidence="3" id="KW-1185">Reference proteome</keyword>
<evidence type="ECO:0000256" key="1">
    <source>
        <dbReference type="SAM" id="SignalP"/>
    </source>
</evidence>
<sequence length="241" mass="27022">LFSLLMRVVFALLAVVALVATRSLKSDGEELSAAAKNHKCNKLILSYYWDASKLSPDELAFVEECKQEKKRKSGKLEGQVREADARRLKVTSKKSESEELSAEAKNYKCNKLIVDYYWDASELSPEELAFVEACKKEKKRKSGKVSGTVREAQVVRGKETSKLAKATSAASKVFVEAMKEEATTEVENKKELSKEEVEALIDNQHNGGSAEYSRWSECICSDYDIPCCFADVFSSIRDWFG</sequence>
<dbReference type="EMBL" id="BTSY01000005">
    <property type="protein sequence ID" value="GMT26436.1"/>
    <property type="molecule type" value="Genomic_DNA"/>
</dbReference>
<feature type="non-terminal residue" evidence="2">
    <location>
        <position position="1"/>
    </location>
</feature>
<evidence type="ECO:0000313" key="3">
    <source>
        <dbReference type="Proteomes" id="UP001432322"/>
    </source>
</evidence>
<name>A0AAV5W6M3_9BILA</name>
<accession>A0AAV5W6M3</accession>
<keyword evidence="1" id="KW-0732">Signal</keyword>
<feature type="signal peptide" evidence="1">
    <location>
        <begin position="1"/>
        <end position="21"/>
    </location>
</feature>
<dbReference type="AlphaFoldDB" id="A0AAV5W6M3"/>
<reference evidence="2" key="1">
    <citation type="submission" date="2023-10" db="EMBL/GenBank/DDBJ databases">
        <title>Genome assembly of Pristionchus species.</title>
        <authorList>
            <person name="Yoshida K."/>
            <person name="Sommer R.J."/>
        </authorList>
    </citation>
    <scope>NUCLEOTIDE SEQUENCE</scope>
    <source>
        <strain evidence="2">RS5133</strain>
    </source>
</reference>
<dbReference type="Proteomes" id="UP001432322">
    <property type="component" value="Unassembled WGS sequence"/>
</dbReference>
<gene>
    <name evidence="2" type="ORF">PFISCL1PPCAC_17733</name>
</gene>
<protein>
    <submittedName>
        <fullName evidence="2">Uncharacterized protein</fullName>
    </submittedName>
</protein>
<feature type="chain" id="PRO_5043921596" evidence="1">
    <location>
        <begin position="22"/>
        <end position="241"/>
    </location>
</feature>
<comment type="caution">
    <text evidence="2">The sequence shown here is derived from an EMBL/GenBank/DDBJ whole genome shotgun (WGS) entry which is preliminary data.</text>
</comment>
<proteinExistence type="predicted"/>
<evidence type="ECO:0000313" key="2">
    <source>
        <dbReference type="EMBL" id="GMT26436.1"/>
    </source>
</evidence>